<gene>
    <name evidence="1" type="ORF">WBA_LOCUS2896</name>
</gene>
<dbReference type="AlphaFoldDB" id="A0A3P7DI76"/>
<reference evidence="1 2" key="1">
    <citation type="submission" date="2018-11" db="EMBL/GenBank/DDBJ databases">
        <authorList>
            <consortium name="Pathogen Informatics"/>
        </authorList>
    </citation>
    <scope>NUCLEOTIDE SEQUENCE [LARGE SCALE GENOMIC DNA]</scope>
</reference>
<proteinExistence type="predicted"/>
<dbReference type="EMBL" id="UYWW01000883">
    <property type="protein sequence ID" value="VDM09510.1"/>
    <property type="molecule type" value="Genomic_DNA"/>
</dbReference>
<organism evidence="1 2">
    <name type="scientific">Wuchereria bancrofti</name>
    <dbReference type="NCBI Taxonomy" id="6293"/>
    <lineage>
        <taxon>Eukaryota</taxon>
        <taxon>Metazoa</taxon>
        <taxon>Ecdysozoa</taxon>
        <taxon>Nematoda</taxon>
        <taxon>Chromadorea</taxon>
        <taxon>Rhabditida</taxon>
        <taxon>Spirurina</taxon>
        <taxon>Spiruromorpha</taxon>
        <taxon>Filarioidea</taxon>
        <taxon>Onchocercidae</taxon>
        <taxon>Wuchereria</taxon>
    </lineage>
</organism>
<keyword evidence="2" id="KW-1185">Reference proteome</keyword>
<dbReference type="InParanoid" id="A0A3P7DI76"/>
<name>A0A3P7DI76_WUCBA</name>
<evidence type="ECO:0000313" key="2">
    <source>
        <dbReference type="Proteomes" id="UP000270924"/>
    </source>
</evidence>
<protein>
    <submittedName>
        <fullName evidence="1">Uncharacterized protein</fullName>
    </submittedName>
</protein>
<accession>A0A3P7DI76</accession>
<dbReference type="Proteomes" id="UP000270924">
    <property type="component" value="Unassembled WGS sequence"/>
</dbReference>
<sequence length="183" mass="21650">MFNTVVLTLAEIVTIMQEAATHLYISQLQSLNIFYTNLIKKKQMDITFQQNQQTISVYEQNGANSRMRRIQSDCVDLYYYWLNELLCMEIPYDKCAFALHQLMTGNCHWFLAKYGHMSLRTSINYSNRKIHYDQAIIAYQTSIDLIENNLPKEEEWGKSNLENLMVNEAYMMDMENTTTNYIF</sequence>
<evidence type="ECO:0000313" key="1">
    <source>
        <dbReference type="EMBL" id="VDM09510.1"/>
    </source>
</evidence>
<dbReference type="OrthoDB" id="5841337at2759"/>